<feature type="active site" description="Tele-phosphohistidine intermediate" evidence="6 7">
    <location>
        <position position="9"/>
    </location>
</feature>
<evidence type="ECO:0000256" key="5">
    <source>
        <dbReference type="ARBA" id="ARBA00023235"/>
    </source>
</evidence>
<dbReference type="RefSeq" id="WP_011675395.1">
    <property type="nucleotide sequence ID" value="NZ_AZSI01000048.1"/>
</dbReference>
<dbReference type="GO" id="GO:0004619">
    <property type="term" value="F:phosphoglycerate mutase activity"/>
    <property type="evidence" value="ECO:0007669"/>
    <property type="project" value="UniProtKB-UniRule"/>
</dbReference>
<evidence type="ECO:0000256" key="9">
    <source>
        <dbReference type="PIRSR" id="PIRSR613078-3"/>
    </source>
</evidence>
<dbReference type="FunFam" id="3.40.50.1240:FF:000003">
    <property type="entry name" value="2,3-bisphosphoglycerate-dependent phosphoglycerate mutase"/>
    <property type="match status" value="1"/>
</dbReference>
<dbReference type="SMR" id="A0A084AAU6"/>
<protein>
    <recommendedName>
        <fullName evidence="6">2,3-bisphosphoglycerate-dependent phosphoglycerate mutase</fullName>
        <shortName evidence="6">BPG-dependent PGAM</shortName>
        <shortName evidence="6">PGAM</shortName>
        <shortName evidence="6">Phosphoglyceromutase</shortName>
        <shortName evidence="6">dPGM</shortName>
        <ecNumber evidence="6">5.4.2.11</ecNumber>
    </recommendedName>
</protein>
<comment type="similarity">
    <text evidence="2 6">Belongs to the phosphoglycerate mutase family. BPG-dependent PGAM subfamily.</text>
</comment>
<evidence type="ECO:0000313" key="11">
    <source>
        <dbReference type="Proteomes" id="UP000028401"/>
    </source>
</evidence>
<dbReference type="NCBIfam" id="NF010713">
    <property type="entry name" value="PRK14115.1"/>
    <property type="match status" value="1"/>
</dbReference>
<comment type="catalytic activity">
    <reaction evidence="1 6">
        <text>(2R)-2-phosphoglycerate = (2R)-3-phosphoglycerate</text>
        <dbReference type="Rhea" id="RHEA:15901"/>
        <dbReference type="ChEBI" id="CHEBI:58272"/>
        <dbReference type="ChEBI" id="CHEBI:58289"/>
        <dbReference type="EC" id="5.4.2.11"/>
    </reaction>
</comment>
<evidence type="ECO:0000256" key="1">
    <source>
        <dbReference type="ARBA" id="ARBA00000380"/>
    </source>
</evidence>
<dbReference type="InterPro" id="IPR029033">
    <property type="entry name" value="His_PPase_superfam"/>
</dbReference>
<reference evidence="10 11" key="1">
    <citation type="submission" date="2014-06" db="EMBL/GenBank/DDBJ databases">
        <title>Draft genome sequence of the putrescine producing strain Lactococcus lactis subsp cremoris GE214.</title>
        <authorList>
            <person name="Ladero V."/>
            <person name="Linares D.M."/>
            <person name="del Rio B."/>
            <person name="Mayo B."/>
            <person name="Martin M.C."/>
            <person name="Fernandez M."/>
            <person name="Alvarez M.A."/>
        </authorList>
    </citation>
    <scope>NUCLEOTIDE SEQUENCE [LARGE SCALE GENOMIC DNA]</scope>
    <source>
        <strain evidence="10 11">GE214</strain>
    </source>
</reference>
<evidence type="ECO:0000256" key="8">
    <source>
        <dbReference type="PIRSR" id="PIRSR613078-2"/>
    </source>
</evidence>
<evidence type="ECO:0000256" key="7">
    <source>
        <dbReference type="PIRSR" id="PIRSR613078-1"/>
    </source>
</evidence>
<dbReference type="HAMAP" id="MF_01039">
    <property type="entry name" value="PGAM_GpmA"/>
    <property type="match status" value="1"/>
</dbReference>
<dbReference type="AlphaFoldDB" id="A0A084AAU6"/>
<dbReference type="EC" id="5.4.2.11" evidence="6"/>
<dbReference type="InterPro" id="IPR005952">
    <property type="entry name" value="Phosphogly_mut1"/>
</dbReference>
<dbReference type="SUPFAM" id="SSF53254">
    <property type="entry name" value="Phosphoglycerate mutase-like"/>
    <property type="match status" value="1"/>
</dbReference>
<feature type="binding site" evidence="6 8">
    <location>
        <begin position="21"/>
        <end position="22"/>
    </location>
    <ligand>
        <name>substrate</name>
    </ligand>
</feature>
<feature type="active site" description="Proton donor/acceptor" evidence="6 7">
    <location>
        <position position="87"/>
    </location>
</feature>
<feature type="binding site" evidence="6 8">
    <location>
        <position position="98"/>
    </location>
    <ligand>
        <name>substrate</name>
    </ligand>
</feature>
<dbReference type="Proteomes" id="UP000028401">
    <property type="component" value="Unassembled WGS sequence"/>
</dbReference>
<feature type="binding site" evidence="6 8">
    <location>
        <begin position="183"/>
        <end position="184"/>
    </location>
    <ligand>
        <name>substrate</name>
    </ligand>
</feature>
<keyword evidence="4 6" id="KW-0324">Glycolysis</keyword>
<dbReference type="Gene3D" id="3.40.50.1240">
    <property type="entry name" value="Phosphoglycerate mutase-like"/>
    <property type="match status" value="1"/>
</dbReference>
<dbReference type="UniPathway" id="UPA00109">
    <property type="reaction ID" value="UER00186"/>
</dbReference>
<dbReference type="EMBL" id="AZSI01000048">
    <property type="protein sequence ID" value="KEY62425.1"/>
    <property type="molecule type" value="Genomic_DNA"/>
</dbReference>
<dbReference type="GO" id="GO:0006096">
    <property type="term" value="P:glycolytic process"/>
    <property type="evidence" value="ECO:0007669"/>
    <property type="project" value="UniProtKB-UniRule"/>
</dbReference>
<comment type="caution">
    <text evidence="10">The sequence shown here is derived from an EMBL/GenBank/DDBJ whole genome shotgun (WGS) entry which is preliminary data.</text>
</comment>
<evidence type="ECO:0000256" key="3">
    <source>
        <dbReference type="ARBA" id="ARBA00022432"/>
    </source>
</evidence>
<dbReference type="InterPro" id="IPR013078">
    <property type="entry name" value="His_Pase_superF_clade-1"/>
</dbReference>
<dbReference type="SMART" id="SM00855">
    <property type="entry name" value="PGAM"/>
    <property type="match status" value="1"/>
</dbReference>
<dbReference type="GO" id="GO:0006094">
    <property type="term" value="P:gluconeogenesis"/>
    <property type="evidence" value="ECO:0007669"/>
    <property type="project" value="UniProtKB-UniRule"/>
</dbReference>
<feature type="binding site" evidence="6 8">
    <location>
        <begin position="114"/>
        <end position="115"/>
    </location>
    <ligand>
        <name>substrate</name>
    </ligand>
</feature>
<gene>
    <name evidence="6" type="primary">gpmA</name>
    <name evidence="10" type="ORF">U725_01588</name>
</gene>
<sequence length="233" mass="26314">MPKLVFARHGESEWNLANLFTGWADVDLSENGTKQAIEAGKLIKEAGIEFDIAYTSVLKRAIKTTNLALEFSDQLWVPVVKSWRLNERHYGGLTGLNKADAAAKHGDEQVHIWRRSYDVLPPAMDHDDKYTAHGDRRYAGLEDSLIPDAENLKVTLERALPFWEDQIAPALKEGKNVFVGAHGNSIRALVKQIKKLSDDEIMDVEIPNFPPLVFEFDDNLNVQNEYYLAPKKA</sequence>
<dbReference type="Pfam" id="PF00300">
    <property type="entry name" value="His_Phos_1"/>
    <property type="match status" value="1"/>
</dbReference>
<dbReference type="NCBIfam" id="TIGR01258">
    <property type="entry name" value="pgm_1"/>
    <property type="match status" value="1"/>
</dbReference>
<dbReference type="GeneID" id="61108659"/>
<accession>A0A084AAU6</accession>
<dbReference type="PATRIC" id="fig|1415168.3.peg.1660"/>
<feature type="binding site" evidence="6 8">
    <location>
        <begin position="87"/>
        <end position="90"/>
    </location>
    <ligand>
        <name>substrate</name>
    </ligand>
</feature>
<comment type="pathway">
    <text evidence="6">Carbohydrate degradation; glycolysis; pyruvate from D-glyceraldehyde 3-phosphate: step 3/5.</text>
</comment>
<dbReference type="CDD" id="cd07067">
    <property type="entry name" value="HP_PGM_like"/>
    <property type="match status" value="1"/>
</dbReference>
<evidence type="ECO:0000256" key="6">
    <source>
        <dbReference type="HAMAP-Rule" id="MF_01039"/>
    </source>
</evidence>
<feature type="site" description="Transition state stabilizer" evidence="6 9">
    <location>
        <position position="182"/>
    </location>
</feature>
<evidence type="ECO:0000256" key="4">
    <source>
        <dbReference type="ARBA" id="ARBA00023152"/>
    </source>
</evidence>
<dbReference type="PANTHER" id="PTHR11931">
    <property type="entry name" value="PHOSPHOGLYCERATE MUTASE"/>
    <property type="match status" value="1"/>
</dbReference>
<name>A0A084AAU6_LACLC</name>
<keyword evidence="5 6" id="KW-0413">Isomerase</keyword>
<feature type="binding site" evidence="6 8">
    <location>
        <begin position="8"/>
        <end position="15"/>
    </location>
    <ligand>
        <name>substrate</name>
    </ligand>
</feature>
<comment type="function">
    <text evidence="6">Catalyzes the interconversion of 2-phosphoglycerate and 3-phosphoglycerate.</text>
</comment>
<evidence type="ECO:0000313" key="10">
    <source>
        <dbReference type="EMBL" id="KEY62425.1"/>
    </source>
</evidence>
<dbReference type="NCBIfam" id="NF010715">
    <property type="entry name" value="PRK14117.1"/>
    <property type="match status" value="1"/>
</dbReference>
<organism evidence="10 11">
    <name type="scientific">Lactococcus cremoris subsp. cremoris GE214</name>
    <dbReference type="NCBI Taxonomy" id="1415168"/>
    <lineage>
        <taxon>Bacteria</taxon>
        <taxon>Bacillati</taxon>
        <taxon>Bacillota</taxon>
        <taxon>Bacilli</taxon>
        <taxon>Lactobacillales</taxon>
        <taxon>Streptococcaceae</taxon>
        <taxon>Lactococcus</taxon>
        <taxon>Lactococcus cremoris subsp. cremoris</taxon>
    </lineage>
</organism>
<proteinExistence type="inferred from homology"/>
<keyword evidence="3 6" id="KW-0312">Gluconeogenesis</keyword>
<evidence type="ECO:0000256" key="2">
    <source>
        <dbReference type="ARBA" id="ARBA00006717"/>
    </source>
</evidence>
<feature type="binding site" evidence="6 8">
    <location>
        <position position="60"/>
    </location>
    <ligand>
        <name>substrate</name>
    </ligand>
</feature>